<evidence type="ECO:0000259" key="2">
    <source>
        <dbReference type="Pfam" id="PF17648"/>
    </source>
</evidence>
<dbReference type="InterPro" id="IPR040841">
    <property type="entry name" value="Luciferase_dom"/>
</dbReference>
<evidence type="ECO:0000256" key="1">
    <source>
        <dbReference type="SAM" id="MobiDB-lite"/>
    </source>
</evidence>
<dbReference type="Pfam" id="PF17648">
    <property type="entry name" value="Luciferase"/>
    <property type="match status" value="1"/>
</dbReference>
<protein>
    <recommendedName>
        <fullName evidence="2">Luciferase domain-containing protein</fullName>
    </recommendedName>
</protein>
<organism evidence="3 4">
    <name type="scientific">Cytospora chrysosperma</name>
    <name type="common">Cytospora canker fungus</name>
    <name type="synonym">Sphaeria chrysosperma</name>
    <dbReference type="NCBI Taxonomy" id="252740"/>
    <lineage>
        <taxon>Eukaryota</taxon>
        <taxon>Fungi</taxon>
        <taxon>Dikarya</taxon>
        <taxon>Ascomycota</taxon>
        <taxon>Pezizomycotina</taxon>
        <taxon>Sordariomycetes</taxon>
        <taxon>Sordariomycetidae</taxon>
        <taxon>Diaporthales</taxon>
        <taxon>Cytosporaceae</taxon>
        <taxon>Cytospora</taxon>
    </lineage>
</organism>
<feature type="region of interest" description="Disordered" evidence="1">
    <location>
        <begin position="177"/>
        <end position="219"/>
    </location>
</feature>
<name>A0A423VQR5_CYTCH</name>
<dbReference type="PANTHER" id="PTHR38695">
    <property type="entry name" value="AMINO ACID PERMEASE_ SLC12A DOMAIN-CONTAINING PROTEIN"/>
    <property type="match status" value="1"/>
</dbReference>
<dbReference type="InterPro" id="IPR048273">
    <property type="entry name" value="Luciferase"/>
</dbReference>
<accession>A0A423VQR5</accession>
<keyword evidence="4" id="KW-1185">Reference proteome</keyword>
<dbReference type="EMBL" id="LJZO01000033">
    <property type="protein sequence ID" value="ROV93266.1"/>
    <property type="molecule type" value="Genomic_DNA"/>
</dbReference>
<feature type="compositionally biased region" description="Low complexity" evidence="1">
    <location>
        <begin position="97"/>
        <end position="107"/>
    </location>
</feature>
<dbReference type="OrthoDB" id="5358398at2759"/>
<dbReference type="Proteomes" id="UP000284375">
    <property type="component" value="Unassembled WGS sequence"/>
</dbReference>
<feature type="region of interest" description="Disordered" evidence="1">
    <location>
        <begin position="78"/>
        <end position="129"/>
    </location>
</feature>
<proteinExistence type="predicted"/>
<evidence type="ECO:0000313" key="3">
    <source>
        <dbReference type="EMBL" id="ROV93266.1"/>
    </source>
</evidence>
<gene>
    <name evidence="3" type="ORF">VSDG_06864</name>
</gene>
<dbReference type="PANTHER" id="PTHR38695:SF1">
    <property type="entry name" value="AMINO ACID PERMEASE_ SLC12A DOMAIN-CONTAINING PROTEIN"/>
    <property type="match status" value="1"/>
</dbReference>
<comment type="caution">
    <text evidence="3">The sequence shown here is derived from an EMBL/GenBank/DDBJ whole genome shotgun (WGS) entry which is preliminary data.</text>
</comment>
<feature type="domain" description="Luciferase" evidence="2">
    <location>
        <begin position="228"/>
        <end position="296"/>
    </location>
</feature>
<dbReference type="STRING" id="252740.A0A423VQR5"/>
<dbReference type="AlphaFoldDB" id="A0A423VQR5"/>
<reference evidence="3 4" key="1">
    <citation type="submission" date="2015-09" db="EMBL/GenBank/DDBJ databases">
        <title>Host preference determinants of Valsa canker pathogens revealed by comparative genomics.</title>
        <authorList>
            <person name="Yin Z."/>
            <person name="Huang L."/>
        </authorList>
    </citation>
    <scope>NUCLEOTIDE SEQUENCE [LARGE SCALE GENOMIC DNA]</scope>
    <source>
        <strain evidence="3 4">YSFL</strain>
    </source>
</reference>
<sequence>MATSLSSFFSLPWAAHLRSPKLAATAATLVALAIGLSAPALARSYRGYLALGPGGMPYNVVGWAIQGALQLVARRDTRDPAPFADPRNQGPYEPHGRTSFLGLSLGSGPEGERGPAVPQRGGDRPVVPGYVAPQRQATQQGGEATRERMAAFLGRLAARNPGLLALRPSGLEGAGTPALWLDVGDSQSQSHSHGHGHSHDGNGNGDSDSDGGSGRGIVEVPGYLRGTRGEIAHVHPEASSHVTVSMADAGALVLAGWAERHMLGGSRVGGVPWGYVLVYAPRDEAELEVWRAVVVAGARFVCAASGREVAVPDTEEGDE</sequence>
<evidence type="ECO:0000313" key="4">
    <source>
        <dbReference type="Proteomes" id="UP000284375"/>
    </source>
</evidence>